<dbReference type="SUPFAM" id="SSF56436">
    <property type="entry name" value="C-type lectin-like"/>
    <property type="match status" value="1"/>
</dbReference>
<dbReference type="AlphaFoldDB" id="K1S932"/>
<protein>
    <recommendedName>
        <fullName evidence="1">Sulfatase-modifying factor enzyme-like domain-containing protein</fullName>
    </recommendedName>
</protein>
<dbReference type="InterPro" id="IPR005532">
    <property type="entry name" value="SUMF_dom"/>
</dbReference>
<evidence type="ECO:0000259" key="1">
    <source>
        <dbReference type="Pfam" id="PF03781"/>
    </source>
</evidence>
<organism evidence="2">
    <name type="scientific">human gut metagenome</name>
    <dbReference type="NCBI Taxonomy" id="408170"/>
    <lineage>
        <taxon>unclassified sequences</taxon>
        <taxon>metagenomes</taxon>
        <taxon>organismal metagenomes</taxon>
    </lineage>
</organism>
<sequence>RRTQAVSLAEGFATKQGYKAKTKLVSSYAWDTTIAFLQKVNSDYGSSSEEGNYYDTTFSYTDITGATKTKASDSEVLVPTGQTTPVCNIYDMGGNVDEWTTESFSDTDTPCAFRGGRYSGDFASGPAGYRVNYSDNADDSNGFRLTLFM</sequence>
<dbReference type="Pfam" id="PF03781">
    <property type="entry name" value="FGE-sulfatase"/>
    <property type="match status" value="1"/>
</dbReference>
<gene>
    <name evidence="2" type="ORF">OBE_14226</name>
</gene>
<accession>K1S932</accession>
<reference evidence="2" key="1">
    <citation type="journal article" date="2013" name="Environ. Microbiol.">
        <title>Microbiota from the distal guts of lean and obese adolescents exhibit partial functional redundancy besides clear differences in community structure.</title>
        <authorList>
            <person name="Ferrer M."/>
            <person name="Ruiz A."/>
            <person name="Lanza F."/>
            <person name="Haange S.B."/>
            <person name="Oberbach A."/>
            <person name="Till H."/>
            <person name="Bargiela R."/>
            <person name="Campoy C."/>
            <person name="Segura M.T."/>
            <person name="Richter M."/>
            <person name="von Bergen M."/>
            <person name="Seifert J."/>
            <person name="Suarez A."/>
        </authorList>
    </citation>
    <scope>NUCLEOTIDE SEQUENCE</scope>
</reference>
<proteinExistence type="predicted"/>
<dbReference type="InterPro" id="IPR042095">
    <property type="entry name" value="SUMF_sf"/>
</dbReference>
<dbReference type="InterPro" id="IPR016187">
    <property type="entry name" value="CTDL_fold"/>
</dbReference>
<feature type="domain" description="Sulfatase-modifying factor enzyme-like" evidence="1">
    <location>
        <begin position="57"/>
        <end position="111"/>
    </location>
</feature>
<dbReference type="Gene3D" id="3.90.1580.10">
    <property type="entry name" value="paralog of FGE (formylglycine-generating enzyme)"/>
    <property type="match status" value="1"/>
</dbReference>
<name>K1S932_9ZZZZ</name>
<dbReference type="EMBL" id="AJWZ01009805">
    <property type="protein sequence ID" value="EKC50255.1"/>
    <property type="molecule type" value="Genomic_DNA"/>
</dbReference>
<evidence type="ECO:0000313" key="2">
    <source>
        <dbReference type="EMBL" id="EKC50255.1"/>
    </source>
</evidence>
<comment type="caution">
    <text evidence="2">The sequence shown here is derived from an EMBL/GenBank/DDBJ whole genome shotgun (WGS) entry which is preliminary data.</text>
</comment>
<feature type="non-terminal residue" evidence="2">
    <location>
        <position position="1"/>
    </location>
</feature>